<protein>
    <submittedName>
        <fullName evidence="1">Uncharacterized protein</fullName>
    </submittedName>
</protein>
<dbReference type="RefSeq" id="WP_201071255.1">
    <property type="nucleotide sequence ID" value="NZ_CP067420.1"/>
</dbReference>
<proteinExistence type="predicted"/>
<dbReference type="Proteomes" id="UP000595197">
    <property type="component" value="Chromosome"/>
</dbReference>
<evidence type="ECO:0000313" key="1">
    <source>
        <dbReference type="EMBL" id="QQP87678.1"/>
    </source>
</evidence>
<keyword evidence="2" id="KW-1185">Reference proteome</keyword>
<reference evidence="1" key="1">
    <citation type="submission" date="2021-02" db="EMBL/GenBank/DDBJ databases">
        <title>Skermanella TT6 skin isolate.</title>
        <authorList>
            <person name="Lee K."/>
            <person name="Ganzorig M."/>
        </authorList>
    </citation>
    <scope>NUCLEOTIDE SEQUENCE</scope>
    <source>
        <strain evidence="1">TT6</strain>
    </source>
</reference>
<gene>
    <name evidence="1" type="ORF">IGS68_16445</name>
</gene>
<sequence>MGIVIQLGQDNGIPELAERVAGACRNRLLERKTAAVSFNHISEQLGVDPRLVPRAVAWLQRNGRAEVRDFSMRTRPHVTVPGVCRIDDVDCCPPAERT</sequence>
<dbReference type="EMBL" id="CP067420">
    <property type="protein sequence ID" value="QQP87678.1"/>
    <property type="molecule type" value="Genomic_DNA"/>
</dbReference>
<accession>A0ABX7B0I2</accession>
<evidence type="ECO:0000313" key="2">
    <source>
        <dbReference type="Proteomes" id="UP000595197"/>
    </source>
</evidence>
<name>A0ABX7B0I2_9PROT</name>
<organism evidence="1 2">
    <name type="scientific">Skermanella cutis</name>
    <dbReference type="NCBI Taxonomy" id="2775420"/>
    <lineage>
        <taxon>Bacteria</taxon>
        <taxon>Pseudomonadati</taxon>
        <taxon>Pseudomonadota</taxon>
        <taxon>Alphaproteobacteria</taxon>
        <taxon>Rhodospirillales</taxon>
        <taxon>Azospirillaceae</taxon>
        <taxon>Skermanella</taxon>
    </lineage>
</organism>